<feature type="domain" description="Protein NO VEIN C-terminal" evidence="1">
    <location>
        <begin position="171"/>
        <end position="255"/>
    </location>
</feature>
<proteinExistence type="predicted"/>
<dbReference type="RefSeq" id="WP_055651999.1">
    <property type="nucleotide sequence ID" value="NZ_CZAZ01000042.1"/>
</dbReference>
<evidence type="ECO:0000313" key="3">
    <source>
        <dbReference type="Proteomes" id="UP000434223"/>
    </source>
</evidence>
<reference evidence="2 3" key="1">
    <citation type="submission" date="2019-09" db="EMBL/GenBank/DDBJ databases">
        <title>Draft genome sequencing of Hungatella hathewayi 123Y-2.</title>
        <authorList>
            <person name="Lv Q."/>
            <person name="Li S."/>
        </authorList>
    </citation>
    <scope>NUCLEOTIDE SEQUENCE [LARGE SCALE GENOMIC DNA]</scope>
    <source>
        <strain evidence="2 3">123Y-2</strain>
    </source>
</reference>
<protein>
    <submittedName>
        <fullName evidence="2">DUF3883 domain-containing protein</fullName>
    </submittedName>
</protein>
<dbReference type="AlphaFoldDB" id="A0AAW9WPA4"/>
<dbReference type="InterPro" id="IPR024975">
    <property type="entry name" value="NOV_C"/>
</dbReference>
<dbReference type="Proteomes" id="UP000434223">
    <property type="component" value="Unassembled WGS sequence"/>
</dbReference>
<sequence length="290" mass="34053">MQKMIFCNTGWMEYYQGGPIYGGGSFVKENGYGWEIYNFKEIDGRMYGYAQAMGANNLKRLDCEVNRDDEYVKDVLVVFTATHKVGGTYIVGWYKNAVLLPEDMRFTFPQIPRGVKGGMGESSIWYADSPLMESFRNEVIECITHYEKSVKNIREKKALLRTYDIEKRKEVEKKAIDLVAREYRRRGFQVTSVEDKNYGWDLEAKFKSVCYKLEVKGLYGDKIFVELSRNEYEKMRSNRELFRLCIVSRCLSTKPFLSIFSFSNERQQWLDEEGNNLVIEERVLARCYIN</sequence>
<organism evidence="2 3">
    <name type="scientific">Hungatella hathewayi</name>
    <dbReference type="NCBI Taxonomy" id="154046"/>
    <lineage>
        <taxon>Bacteria</taxon>
        <taxon>Bacillati</taxon>
        <taxon>Bacillota</taxon>
        <taxon>Clostridia</taxon>
        <taxon>Lachnospirales</taxon>
        <taxon>Lachnospiraceae</taxon>
        <taxon>Hungatella</taxon>
    </lineage>
</organism>
<dbReference type="EMBL" id="WNME01000030">
    <property type="protein sequence ID" value="MUB66643.1"/>
    <property type="molecule type" value="Genomic_DNA"/>
</dbReference>
<gene>
    <name evidence="2" type="ORF">GNE07_26855</name>
</gene>
<evidence type="ECO:0000259" key="1">
    <source>
        <dbReference type="Pfam" id="PF13020"/>
    </source>
</evidence>
<evidence type="ECO:0000313" key="2">
    <source>
        <dbReference type="EMBL" id="MUB66643.1"/>
    </source>
</evidence>
<comment type="caution">
    <text evidence="2">The sequence shown here is derived from an EMBL/GenBank/DDBJ whole genome shotgun (WGS) entry which is preliminary data.</text>
</comment>
<dbReference type="Pfam" id="PF13020">
    <property type="entry name" value="NOV_C"/>
    <property type="match status" value="1"/>
</dbReference>
<accession>A0AAW9WPA4</accession>
<name>A0AAW9WPA4_9FIRM</name>